<gene>
    <name evidence="2" type="ORF">A3B56_01360</name>
</gene>
<keyword evidence="1" id="KW-0472">Membrane</keyword>
<keyword evidence="1" id="KW-0812">Transmembrane</keyword>
<evidence type="ECO:0000313" key="3">
    <source>
        <dbReference type="Proteomes" id="UP000178486"/>
    </source>
</evidence>
<keyword evidence="1" id="KW-1133">Transmembrane helix</keyword>
<reference evidence="2 3" key="1">
    <citation type="journal article" date="2016" name="Nat. Commun.">
        <title>Thousands of microbial genomes shed light on interconnected biogeochemical processes in an aquifer system.</title>
        <authorList>
            <person name="Anantharaman K."/>
            <person name="Brown C.T."/>
            <person name="Hug L.A."/>
            <person name="Sharon I."/>
            <person name="Castelle C.J."/>
            <person name="Probst A.J."/>
            <person name="Thomas B.C."/>
            <person name="Singh A."/>
            <person name="Wilkins M.J."/>
            <person name="Karaoz U."/>
            <person name="Brodie E.L."/>
            <person name="Williams K.H."/>
            <person name="Hubbard S.S."/>
            <person name="Banfield J.F."/>
        </authorList>
    </citation>
    <scope>NUCLEOTIDE SEQUENCE [LARGE SCALE GENOMIC DNA]</scope>
</reference>
<protein>
    <submittedName>
        <fullName evidence="2">Uncharacterized protein</fullName>
    </submittedName>
</protein>
<evidence type="ECO:0000256" key="1">
    <source>
        <dbReference type="SAM" id="Phobius"/>
    </source>
</evidence>
<comment type="caution">
    <text evidence="2">The sequence shown here is derived from an EMBL/GenBank/DDBJ whole genome shotgun (WGS) entry which is preliminary data.</text>
</comment>
<feature type="transmembrane region" description="Helical" evidence="1">
    <location>
        <begin position="6"/>
        <end position="24"/>
    </location>
</feature>
<evidence type="ECO:0000313" key="2">
    <source>
        <dbReference type="EMBL" id="OGK55390.1"/>
    </source>
</evidence>
<dbReference type="AlphaFoldDB" id="A0A1F7JIF0"/>
<proteinExistence type="predicted"/>
<organism evidence="2 3">
    <name type="scientific">Candidatus Roizmanbacteria bacterium RIFCSPLOWO2_01_FULL_45_11</name>
    <dbReference type="NCBI Taxonomy" id="1802070"/>
    <lineage>
        <taxon>Bacteria</taxon>
        <taxon>Candidatus Roizmaniibacteriota</taxon>
    </lineage>
</organism>
<dbReference type="EMBL" id="MGAU01000016">
    <property type="protein sequence ID" value="OGK55390.1"/>
    <property type="molecule type" value="Genomic_DNA"/>
</dbReference>
<dbReference type="Proteomes" id="UP000178486">
    <property type="component" value="Unassembled WGS sequence"/>
</dbReference>
<name>A0A1F7JIF0_9BACT</name>
<sequence>MKHISIITIPTIIIVLLCGVQIFLSHRLSTEGIALTEMSEEITTLTHENELLAHQIASASSHLTVSTRAAGFGFTSAEITYIEQPPMALFTE</sequence>
<accession>A0A1F7JIF0</accession>